<name>A0A4D8PSK4_9PROT</name>
<keyword evidence="3" id="KW-1133">Transmembrane helix</keyword>
<keyword evidence="3" id="KW-0812">Transmembrane</keyword>
<proteinExistence type="predicted"/>
<feature type="coiled-coil region" evidence="1">
    <location>
        <begin position="376"/>
        <end position="427"/>
    </location>
</feature>
<feature type="region of interest" description="Disordered" evidence="2">
    <location>
        <begin position="1"/>
        <end position="27"/>
    </location>
</feature>
<geneLocation type="plasmid" evidence="4 5">
    <name>p4</name>
</geneLocation>
<keyword evidence="3" id="KW-0472">Membrane</keyword>
<keyword evidence="1" id="KW-0175">Coiled coil</keyword>
<dbReference type="Gene3D" id="3.40.50.300">
    <property type="entry name" value="P-loop containing nucleotide triphosphate hydrolases"/>
    <property type="match status" value="1"/>
</dbReference>
<dbReference type="InterPro" id="IPR027417">
    <property type="entry name" value="P-loop_NTPase"/>
</dbReference>
<feature type="compositionally biased region" description="Basic and acidic residues" evidence="2">
    <location>
        <begin position="1"/>
        <end position="10"/>
    </location>
</feature>
<organism evidence="4 5">
    <name type="scientific">Azospirillum argentinense</name>
    <dbReference type="NCBI Taxonomy" id="2970906"/>
    <lineage>
        <taxon>Bacteria</taxon>
        <taxon>Pseudomonadati</taxon>
        <taxon>Pseudomonadota</taxon>
        <taxon>Alphaproteobacteria</taxon>
        <taxon>Rhodospirillales</taxon>
        <taxon>Azospirillaceae</taxon>
        <taxon>Azospirillum</taxon>
    </lineage>
</organism>
<dbReference type="PANTHER" id="PTHR32309:SF13">
    <property type="entry name" value="FERRIC ENTEROBACTIN TRANSPORT PROTEIN FEPE"/>
    <property type="match status" value="1"/>
</dbReference>
<dbReference type="InterPro" id="IPR050445">
    <property type="entry name" value="Bact_polysacc_biosynth/exp"/>
</dbReference>
<dbReference type="SUPFAM" id="SSF52540">
    <property type="entry name" value="P-loop containing nucleoside triphosphate hydrolases"/>
    <property type="match status" value="1"/>
</dbReference>
<dbReference type="KEGG" id="aare:D3093_31510"/>
<dbReference type="AlphaFoldDB" id="A0A4D8PSK4"/>
<evidence type="ECO:0000313" key="5">
    <source>
        <dbReference type="Proteomes" id="UP000298595"/>
    </source>
</evidence>
<evidence type="ECO:0000256" key="1">
    <source>
        <dbReference type="SAM" id="Coils"/>
    </source>
</evidence>
<gene>
    <name evidence="4" type="ORF">D3093_31510</name>
</gene>
<protein>
    <recommendedName>
        <fullName evidence="6">Lipopolysaccharide biosynthesis protein</fullName>
    </recommendedName>
</protein>
<keyword evidence="4" id="KW-0614">Plasmid</keyword>
<dbReference type="GO" id="GO:0004713">
    <property type="term" value="F:protein tyrosine kinase activity"/>
    <property type="evidence" value="ECO:0007669"/>
    <property type="project" value="TreeGrafter"/>
</dbReference>
<dbReference type="GO" id="GO:0005886">
    <property type="term" value="C:plasma membrane"/>
    <property type="evidence" value="ECO:0007669"/>
    <property type="project" value="TreeGrafter"/>
</dbReference>
<evidence type="ECO:0008006" key="6">
    <source>
        <dbReference type="Google" id="ProtNLM"/>
    </source>
</evidence>
<accession>A0A4D8PSK4</accession>
<reference evidence="4 5" key="1">
    <citation type="submission" date="2018-09" db="EMBL/GenBank/DDBJ databases">
        <title>Whole genome based analysis of evolution and adaptive divergence in Indian and Brazilian strains of Azospirillum brasilense.</title>
        <authorList>
            <person name="Singh C."/>
            <person name="Tripathi A.K."/>
        </authorList>
    </citation>
    <scope>NUCLEOTIDE SEQUENCE [LARGE SCALE GENOMIC DNA]</scope>
    <source>
        <strain evidence="4 5">MTCC4035</strain>
        <plasmid evidence="4 5">p4</plasmid>
    </source>
</reference>
<feature type="transmembrane region" description="Helical" evidence="3">
    <location>
        <begin position="53"/>
        <end position="72"/>
    </location>
</feature>
<evidence type="ECO:0000313" key="4">
    <source>
        <dbReference type="EMBL" id="QCN99777.1"/>
    </source>
</evidence>
<sequence length="748" mass="82201">MLSQHLENRRQSQSADQPDGSSGQQSHGVLFSSSVSAFTPRDLLILAFYHKRIILIVALLSIIAGLTAATYARTRYAAESLVMMMIDRAHAGISDVAGTLPSILSIDGLKSVDSEIRILESRRVIEDTLSALDPVTLFPEIARPRLFGLLPADSPQDQLEKAIDKFKRRLQVEQQSSSNIVRLSFSHEDPDLAADTVNALADAYLKRRRAIFDVPRSPFLASELARHSDQLKSIEGQIQALKSEYDIVDLGQESLLAANQVDSIVQRRRQTQERQAALQAEVTAAKKRLAALPERVFDFREQSNQTQNDDDRNVLLRLELERDRMASQFLPDYPPLQELERKIRTVRQSMKGGDKPVYNTTREVRNPSIPFLNNHLLTLEIEQDAVARQLDELNRQHTVAVEKVGRLRKAESELRDLERTRGVMEDIYRDYAQRTEAARAEEEAAKVRFSNVRVVQPAVAPATGTSMAPSFIIAGLVGGILLGGAAGVLATWLRQVYILPHEIERDLGVPAIASFSDTDGELVSPGAQQELIHLAAQLRDHGLDDQPMALIQFVTANDGDGDAIVARGLALEFAKGRGLRTLVIDLCGDGTGQLTAINAGADDKTDGEAAGEADSGAVERLPTIEPQGTGDLEALPSAVPLLWVSRQATGSALGSLRTPIAQSRQMLERLNQRFDIILILSPPIGNSHLARRLSPMVDANILVARAEHTRAPVAARMRDSILASGGDIVGLVLTGRHFHIPQVIYRWL</sequence>
<dbReference type="EMBL" id="CP032325">
    <property type="protein sequence ID" value="QCN99777.1"/>
    <property type="molecule type" value="Genomic_DNA"/>
</dbReference>
<feature type="transmembrane region" description="Helical" evidence="3">
    <location>
        <begin position="471"/>
        <end position="493"/>
    </location>
</feature>
<feature type="compositionally biased region" description="Polar residues" evidence="2">
    <location>
        <begin position="11"/>
        <end position="27"/>
    </location>
</feature>
<evidence type="ECO:0000256" key="2">
    <source>
        <dbReference type="SAM" id="MobiDB-lite"/>
    </source>
</evidence>
<dbReference type="PANTHER" id="PTHR32309">
    <property type="entry name" value="TYROSINE-PROTEIN KINASE"/>
    <property type="match status" value="1"/>
</dbReference>
<dbReference type="Proteomes" id="UP000298595">
    <property type="component" value="Plasmid p4"/>
</dbReference>
<evidence type="ECO:0000256" key="3">
    <source>
        <dbReference type="SAM" id="Phobius"/>
    </source>
</evidence>